<evidence type="ECO:0000256" key="3">
    <source>
        <dbReference type="PROSITE-ProRule" id="PRU00221"/>
    </source>
</evidence>
<evidence type="ECO:0000256" key="2">
    <source>
        <dbReference type="ARBA" id="ARBA00022737"/>
    </source>
</evidence>
<proteinExistence type="evidence at transcript level"/>
<dbReference type="SUPFAM" id="SSF81837">
    <property type="entry name" value="BEACH domain"/>
    <property type="match status" value="1"/>
</dbReference>
<dbReference type="FunFam" id="1.10.1540.10:FF:000003">
    <property type="entry name" value="WD repeat-containing protein 81 isoform X1"/>
    <property type="match status" value="1"/>
</dbReference>
<feature type="domain" description="BEACH" evidence="4">
    <location>
        <begin position="273"/>
        <end position="551"/>
    </location>
</feature>
<dbReference type="CDD" id="cd06071">
    <property type="entry name" value="Beach"/>
    <property type="match status" value="1"/>
</dbReference>
<feature type="repeat" description="WD" evidence="3">
    <location>
        <begin position="1505"/>
        <end position="1545"/>
    </location>
</feature>
<sequence>MDSLASDLQLDLELLHLISTNQVAALVSYEWLANVAEFGETVPCENFPKYTSLQLKAFLHHSSTDLPDDFLKVSISMCDMSHLKQIFRDRRCNDDTSCFLSFLKAHCGKNLKQMLQKMHLGCKNAYVAYDLNGTNSVLFGDSHDPKSLGSYQSVEVFHVNILPVIATCCIKEKCYIIKPYIDYSVQDALLYSPALLSSSSTKHLFLLYQVLHMMKYLSQHFPLLDLKSLTWDNIHLDTRHWIQVDFYNIESLTASSPKDLCTQDFKHHVLADDQQNVDDGICQTMEKWVCGQISNYEYLMYLNRLAGRRFGDPHHHPILPWVSDLTTFNGGWRDLSKSKYRLNKGDDQLNLQYEMAQNSDSGSTKIHVPHHIPDMLSDITYYAYLARQIPREVLQKFVRSYWEPNEYPASIQRMQEWSPDECIPEFYTDPAVFYSMHEDMTDLGCPEWCKSPEEFVNMHMNMLESNYVSTNLHHWIDITFGHKLSGKTAIKELNVCRQLVDQHQHRLKQGIIQLFQSPHPVKKRCHLQPCLDNVIATKKCDITSLDSVPDYDVQTEGSEEVSTANDNGDKNVAENPDTNMIVLPDGYDPFANLDQLEKLLSFRLSVNTKSTISTNLQDVVDLEHNSITSTTNEEMISDHNVMTFFCLAMELYFAAQLKSHAMSGKFDRRLEAAVLCFETNKVFLPLNVRHTLTHLLKCAETLENIVKSILEFEKYSHTGIGQKCNVVPRIFTMAKNEFASPTIDLLVNKEMEIFSTPRYFCDLYDFLQLLMTVTDTYQSPLKDNDFITVEQSLFCLLDQLHNCPDGLEILLPHIIAMFDFPAYYAAKFFVLTFDRVAQELGVKETCQWFLEPVNKLYDSVNHLLVQNTSKTGNAGDLCTICAMLYDKSFLIQLCNRFGLKTFVDSISRHITECLVRMNKRLEIVMDSIQWMMKWLGPTLTSKYVIRHLLRAANLCFYADSGVLSNNHLQVIDCLKFAAAMYGPSLFTLQYIPHISHSVSTAISGTQFTSRSLAALEASCTILSHLLLNQSSSLILGQLPRLSKEIIMPLIGTLQSKRIRFPGGSEKRKQLCLKTIHLIVTLAVIIGRDQSQKHLTGLLQSFFSTFSMHRHGNKSVERVHDEPQFEIDDLDVNSFLAPSEDSIAVVMEMNAGNRSRADNGMMDVGYRSSKDDVQMSEEQQQHIEAIKNEIDEAFCPEIAYHAYVPITRLMGGYHMERILIDNHDFIWGLSSKYETAQSDQGLDTAMDRMQVDKGMIETLPKATVVGNRIVFDKPDSLPSSIPTDEMIYSKDLNENGYTHLNGNWLAYWEHEIGLADDDYHIHFNQIGLQSFSGHSAAVKSVCANDCEGWFMSSSKDKTVRIWSLHGSAAESVEPLFVYRQHKKTVFHASLVVADNSVVSCDGNIHVWDPYTGQQITCFDSGEFKPGIASVLALPDPQRQVLVNTSETLKLLDLRSCLLVNEYKTAVGPSAGGIRCTCSIGNWIVAGFSSGVISVVDLRMGPILRIWHAHDNDITTLSTMSDKSFISTSMDQSIAVWDMNSTNARMVYRSVTEPIQTTKVFHNELITSSFSNRISVLPLPQPGNNKSDANTLRNTLDKPIAATKLRSDCIRGTLTSFTVLPLKRQLIVSSDTGAIRLLA</sequence>
<reference evidence="5" key="1">
    <citation type="submission" date="2020-04" db="EMBL/GenBank/DDBJ databases">
        <authorList>
            <person name="Neveu A P."/>
        </authorList>
    </citation>
    <scope>NUCLEOTIDE SEQUENCE</scope>
    <source>
        <tissue evidence="5">Whole embryo</tissue>
    </source>
</reference>
<dbReference type="InterPro" id="IPR015943">
    <property type="entry name" value="WD40/YVTN_repeat-like_dom_sf"/>
</dbReference>
<organism evidence="5">
    <name type="scientific">Phallusia mammillata</name>
    <dbReference type="NCBI Taxonomy" id="59560"/>
    <lineage>
        <taxon>Eukaryota</taxon>
        <taxon>Metazoa</taxon>
        <taxon>Chordata</taxon>
        <taxon>Tunicata</taxon>
        <taxon>Ascidiacea</taxon>
        <taxon>Phlebobranchia</taxon>
        <taxon>Ascidiidae</taxon>
        <taxon>Phallusia</taxon>
    </lineage>
</organism>
<evidence type="ECO:0000313" key="5">
    <source>
        <dbReference type="EMBL" id="CAB3267730.1"/>
    </source>
</evidence>
<dbReference type="Pfam" id="PF02138">
    <property type="entry name" value="Beach"/>
    <property type="match status" value="1"/>
</dbReference>
<dbReference type="PANTHER" id="PTHR46866">
    <property type="entry name" value="GH12955P"/>
    <property type="match status" value="1"/>
</dbReference>
<dbReference type="EMBL" id="LR791868">
    <property type="protein sequence ID" value="CAB3267730.1"/>
    <property type="molecule type" value="mRNA"/>
</dbReference>
<evidence type="ECO:0000259" key="4">
    <source>
        <dbReference type="PROSITE" id="PS50197"/>
    </source>
</evidence>
<dbReference type="InterPro" id="IPR001680">
    <property type="entry name" value="WD40_rpt"/>
</dbReference>
<dbReference type="InterPro" id="IPR036372">
    <property type="entry name" value="BEACH_dom_sf"/>
</dbReference>
<keyword evidence="2" id="KW-0677">Repeat</keyword>
<feature type="repeat" description="WD" evidence="3">
    <location>
        <begin position="1330"/>
        <end position="1371"/>
    </location>
</feature>
<name>A0A6F9DXJ8_9ASCI</name>
<dbReference type="InterPro" id="IPR000409">
    <property type="entry name" value="BEACH_dom"/>
</dbReference>
<dbReference type="InterPro" id="IPR036322">
    <property type="entry name" value="WD40_repeat_dom_sf"/>
</dbReference>
<protein>
    <submittedName>
        <fullName evidence="5">WD repeat-containing protein 81-like</fullName>
    </submittedName>
</protein>
<dbReference type="Gene3D" id="1.10.1540.10">
    <property type="entry name" value="BEACH domain"/>
    <property type="match status" value="1"/>
</dbReference>
<evidence type="ECO:0000256" key="1">
    <source>
        <dbReference type="ARBA" id="ARBA00022574"/>
    </source>
</evidence>
<dbReference type="PANTHER" id="PTHR46866:SF1">
    <property type="entry name" value="GH12955P"/>
    <property type="match status" value="1"/>
</dbReference>
<gene>
    <name evidence="5" type="primary">Wdr81</name>
</gene>
<dbReference type="SMART" id="SM00320">
    <property type="entry name" value="WD40"/>
    <property type="match status" value="3"/>
</dbReference>
<dbReference type="Gene3D" id="2.130.10.10">
    <property type="entry name" value="YVTN repeat-like/Quinoprotein amine dehydrogenase"/>
    <property type="match status" value="2"/>
</dbReference>
<dbReference type="SMART" id="SM01026">
    <property type="entry name" value="Beach"/>
    <property type="match status" value="1"/>
</dbReference>
<dbReference type="SUPFAM" id="SSF50978">
    <property type="entry name" value="WD40 repeat-like"/>
    <property type="match status" value="1"/>
</dbReference>
<accession>A0A6F9DXJ8</accession>
<dbReference type="Pfam" id="PF00400">
    <property type="entry name" value="WD40"/>
    <property type="match status" value="2"/>
</dbReference>
<dbReference type="PROSITE" id="PS50294">
    <property type="entry name" value="WD_REPEATS_REGION"/>
    <property type="match status" value="1"/>
</dbReference>
<dbReference type="PROSITE" id="PS50197">
    <property type="entry name" value="BEACH"/>
    <property type="match status" value="1"/>
</dbReference>
<dbReference type="PROSITE" id="PS50082">
    <property type="entry name" value="WD_REPEATS_2"/>
    <property type="match status" value="2"/>
</dbReference>
<keyword evidence="1 3" id="KW-0853">WD repeat</keyword>